<accession>A0A074WRF7</accession>
<evidence type="ECO:0000313" key="1">
    <source>
        <dbReference type="EMBL" id="KEQ74154.1"/>
    </source>
</evidence>
<sequence length="224" mass="25344">MADNSCLDAVLPTSWQLWDLILSHLHDAPISRMIVEGTHKGVSQSGGTYTNHDLYYAMDNPQRAKIAYVRLQDNLDYSILQNHILPPLDCLENQIEVLASLLIQRFEERGLCQIFLHHEPASLAIQHAAIDFVKSRCKSQGYNGDLDVAFERRPRLPRIVPLLDGMSQVPQYDDGVSLHVGWQTAWPVVKYPDEGSDHCRDKSSGSNWWSALDEAVLRAVNRDV</sequence>
<reference evidence="1 2" key="1">
    <citation type="journal article" date="2014" name="BMC Genomics">
        <title>Genome sequencing of four Aureobasidium pullulans varieties: biotechnological potential, stress tolerance, and description of new species.</title>
        <authorList>
            <person name="Gostin Ar C."/>
            <person name="Ohm R.A."/>
            <person name="Kogej T."/>
            <person name="Sonjak S."/>
            <person name="Turk M."/>
            <person name="Zajc J."/>
            <person name="Zalar P."/>
            <person name="Grube M."/>
            <person name="Sun H."/>
            <person name="Han J."/>
            <person name="Sharma A."/>
            <person name="Chiniquy J."/>
            <person name="Ngan C.Y."/>
            <person name="Lipzen A."/>
            <person name="Barry K."/>
            <person name="Grigoriev I.V."/>
            <person name="Gunde-Cimerman N."/>
        </authorList>
    </citation>
    <scope>NUCLEOTIDE SEQUENCE [LARGE SCALE GENOMIC DNA]</scope>
    <source>
        <strain evidence="1 2">CBS 147.97</strain>
    </source>
</reference>
<dbReference type="HOGENOM" id="CLU_1234771_0_0_1"/>
<dbReference type="RefSeq" id="XP_013428164.1">
    <property type="nucleotide sequence ID" value="XM_013572710.1"/>
</dbReference>
<proteinExistence type="predicted"/>
<dbReference type="AlphaFoldDB" id="A0A074WRF7"/>
<dbReference type="EMBL" id="KL584708">
    <property type="protein sequence ID" value="KEQ74154.1"/>
    <property type="molecule type" value="Genomic_DNA"/>
</dbReference>
<keyword evidence="2" id="KW-1185">Reference proteome</keyword>
<evidence type="ECO:0000313" key="2">
    <source>
        <dbReference type="Proteomes" id="UP000027730"/>
    </source>
</evidence>
<dbReference type="GeneID" id="25413532"/>
<gene>
    <name evidence="1" type="ORF">M436DRAFT_63477</name>
</gene>
<organism evidence="1 2">
    <name type="scientific">Aureobasidium namibiae CBS 147.97</name>
    <dbReference type="NCBI Taxonomy" id="1043004"/>
    <lineage>
        <taxon>Eukaryota</taxon>
        <taxon>Fungi</taxon>
        <taxon>Dikarya</taxon>
        <taxon>Ascomycota</taxon>
        <taxon>Pezizomycotina</taxon>
        <taxon>Dothideomycetes</taxon>
        <taxon>Dothideomycetidae</taxon>
        <taxon>Dothideales</taxon>
        <taxon>Saccotheciaceae</taxon>
        <taxon>Aureobasidium</taxon>
    </lineage>
</organism>
<name>A0A074WRF7_9PEZI</name>
<dbReference type="Proteomes" id="UP000027730">
    <property type="component" value="Unassembled WGS sequence"/>
</dbReference>
<protein>
    <submittedName>
        <fullName evidence="1">Uncharacterized protein</fullName>
    </submittedName>
</protein>